<gene>
    <name evidence="2" type="ORF">KK078_00595</name>
</gene>
<dbReference type="Pfam" id="PF13527">
    <property type="entry name" value="Acetyltransf_9"/>
    <property type="match status" value="1"/>
</dbReference>
<evidence type="ECO:0000313" key="2">
    <source>
        <dbReference type="EMBL" id="MBT1685028.1"/>
    </source>
</evidence>
<evidence type="ECO:0000259" key="1">
    <source>
        <dbReference type="PROSITE" id="PS51186"/>
    </source>
</evidence>
<feature type="domain" description="N-acetyltransferase" evidence="1">
    <location>
        <begin position="3"/>
        <end position="160"/>
    </location>
</feature>
<protein>
    <submittedName>
        <fullName evidence="2">GNAT family N-acetyltransferase</fullName>
        <ecNumber evidence="2">2.3.1.-</ecNumber>
    </submittedName>
</protein>
<name>A0AAP2GGH9_9BACT</name>
<dbReference type="Proteomes" id="UP001319180">
    <property type="component" value="Unassembled WGS sequence"/>
</dbReference>
<dbReference type="RefSeq" id="WP_254088282.1">
    <property type="nucleotide sequence ID" value="NZ_JAHESC010000001.1"/>
</dbReference>
<keyword evidence="2" id="KW-0012">Acyltransferase</keyword>
<dbReference type="EMBL" id="JAHESC010000001">
    <property type="protein sequence ID" value="MBT1685028.1"/>
    <property type="molecule type" value="Genomic_DNA"/>
</dbReference>
<dbReference type="PROSITE" id="PS51186">
    <property type="entry name" value="GNAT"/>
    <property type="match status" value="1"/>
</dbReference>
<keyword evidence="3" id="KW-1185">Reference proteome</keyword>
<organism evidence="2 3">
    <name type="scientific">Dawidia soli</name>
    <dbReference type="NCBI Taxonomy" id="2782352"/>
    <lineage>
        <taxon>Bacteria</taxon>
        <taxon>Pseudomonadati</taxon>
        <taxon>Bacteroidota</taxon>
        <taxon>Cytophagia</taxon>
        <taxon>Cytophagales</taxon>
        <taxon>Chryseotaleaceae</taxon>
        <taxon>Dawidia</taxon>
    </lineage>
</organism>
<dbReference type="GO" id="GO:0016747">
    <property type="term" value="F:acyltransferase activity, transferring groups other than amino-acyl groups"/>
    <property type="evidence" value="ECO:0007669"/>
    <property type="project" value="InterPro"/>
</dbReference>
<keyword evidence="2" id="KW-0808">Transferase</keyword>
<dbReference type="SUPFAM" id="SSF55729">
    <property type="entry name" value="Acyl-CoA N-acyltransferases (Nat)"/>
    <property type="match status" value="1"/>
</dbReference>
<comment type="caution">
    <text evidence="2">The sequence shown here is derived from an EMBL/GenBank/DDBJ whole genome shotgun (WGS) entry which is preliminary data.</text>
</comment>
<evidence type="ECO:0000313" key="3">
    <source>
        <dbReference type="Proteomes" id="UP001319180"/>
    </source>
</evidence>
<dbReference type="Gene3D" id="3.40.630.30">
    <property type="match status" value="1"/>
</dbReference>
<accession>A0AAP2GGH9</accession>
<dbReference type="InterPro" id="IPR016181">
    <property type="entry name" value="Acyl_CoA_acyltransferase"/>
</dbReference>
<dbReference type="EC" id="2.3.1.-" evidence="2"/>
<dbReference type="AlphaFoldDB" id="A0AAP2GGH9"/>
<reference evidence="2 3" key="1">
    <citation type="submission" date="2021-05" db="EMBL/GenBank/DDBJ databases">
        <title>A Polyphasic approach of four new species of the genus Ohtaekwangia: Ohtaekwangia histidinii sp. nov., Ohtaekwangia cretensis sp. nov., Ohtaekwangia indiensis sp. nov., Ohtaekwangia reichenbachii sp. nov. from diverse environment.</title>
        <authorList>
            <person name="Octaviana S."/>
        </authorList>
    </citation>
    <scope>NUCLEOTIDE SEQUENCE [LARGE SCALE GENOMIC DNA]</scope>
    <source>
        <strain evidence="2 3">PWU37</strain>
    </source>
</reference>
<proteinExistence type="predicted"/>
<dbReference type="InterPro" id="IPR000182">
    <property type="entry name" value="GNAT_dom"/>
</dbReference>
<sequence length="349" mass="39880">MAITIRLLRDDEIQLANNFFNAIYGTNRPLVNFRWEFLEGPFGKAIYVVAIDDSVTDTTKVVGIQCAIPIELINGRGERVLTAKSEDTLVDPAYRGQKIFERMYDLLFEACKNAGIRYIWGFTPAKKAFERIGFAIPFATEQALLVFQPMAAYRYLKSLNEQNKTLDKVKVLGLCFLSWLKGIKLMFTGRLALTETPLSGKDKAFQKHYAGQDLFTLHETTAYLTWRLAHNPFGNHYRSYQSADGTFDALVNSRPNVGYIEQVFTPVENRHHAGIHSLVDILRKQRVPLIRTFNFSSNDVLKAQGRQLSEAGFTYLKRGSFFVWKSLDDQDRIKPSQLLINRLFTQGNL</sequence>